<proteinExistence type="predicted"/>
<feature type="non-terminal residue" evidence="1">
    <location>
        <position position="1"/>
    </location>
</feature>
<dbReference type="Proteomes" id="UP001497623">
    <property type="component" value="Unassembled WGS sequence"/>
</dbReference>
<reference evidence="1 2" key="1">
    <citation type="submission" date="2024-05" db="EMBL/GenBank/DDBJ databases">
        <authorList>
            <person name="Wallberg A."/>
        </authorList>
    </citation>
    <scope>NUCLEOTIDE SEQUENCE [LARGE SCALE GENOMIC DNA]</scope>
</reference>
<comment type="caution">
    <text evidence="1">The sequence shown here is derived from an EMBL/GenBank/DDBJ whole genome shotgun (WGS) entry which is preliminary data.</text>
</comment>
<name>A0AAV2RPA5_MEGNR</name>
<accession>A0AAV2RPA5</accession>
<organism evidence="1 2">
    <name type="scientific">Meganyctiphanes norvegica</name>
    <name type="common">Northern krill</name>
    <name type="synonym">Thysanopoda norvegica</name>
    <dbReference type="NCBI Taxonomy" id="48144"/>
    <lineage>
        <taxon>Eukaryota</taxon>
        <taxon>Metazoa</taxon>
        <taxon>Ecdysozoa</taxon>
        <taxon>Arthropoda</taxon>
        <taxon>Crustacea</taxon>
        <taxon>Multicrustacea</taxon>
        <taxon>Malacostraca</taxon>
        <taxon>Eumalacostraca</taxon>
        <taxon>Eucarida</taxon>
        <taxon>Euphausiacea</taxon>
        <taxon>Euphausiidae</taxon>
        <taxon>Meganyctiphanes</taxon>
    </lineage>
</organism>
<keyword evidence="2" id="KW-1185">Reference proteome</keyword>
<dbReference type="AlphaFoldDB" id="A0AAV2RPA5"/>
<evidence type="ECO:0000313" key="2">
    <source>
        <dbReference type="Proteomes" id="UP001497623"/>
    </source>
</evidence>
<evidence type="ECO:0000313" key="1">
    <source>
        <dbReference type="EMBL" id="CAL4130129.1"/>
    </source>
</evidence>
<protein>
    <submittedName>
        <fullName evidence="1">Uncharacterized protein</fullName>
    </submittedName>
</protein>
<dbReference type="EMBL" id="CAXKWB010026394">
    <property type="protein sequence ID" value="CAL4130129.1"/>
    <property type="molecule type" value="Genomic_DNA"/>
</dbReference>
<gene>
    <name evidence="1" type="ORF">MNOR_LOCUS26429</name>
</gene>
<sequence length="265" mass="30270">QVMENNQESLVHVHMQYFAFEDGGVFFYPAYPKELYLECSTYDPRRRYFFVESKSPNNKDYVFVVNPGSTNKTFLKDILSRALEDVTPNDRMGLCLAGHPSCGAELVLEHPSSSWPLGDTPLGAHTTLNALITGSERNKEKFKTYLDQWLQKAEFLETEESSLAEGHKKAVEAGLGLMKKTKLQDTGMYENLHSKGRRQRVLVYISQYMDSVLSWQNHTLLTDIINSTLKNDISIVTYSITGNITHHNYAYKQLNTRNENSQTPE</sequence>